<sequence length="362" mass="40932">MQVLTILPNFLTHRNYINTTEILKPIFDKISNGKRGTTIAAQPFYHASGLWILCYCLLFGHRSLVMKEFEPIKYLNIVEENKIETLSLNPLMIASIVEQIEIGKEKFNLSSVQTIISGGWMDPTNASEKLINYCSSLKNFVNSYGMTEIVLVSHMIPLGMDKTDKRITKSVGRLLPEFEYKIVDCLSNEDLVSSKNYSPGTKGELWLRSASIMHGYLNDSILNKKAIDSDGWFHTGDIVYEDHEGFFFVLDRISNLIIIDGHQEAILLLHPRVQEACVVGVKIRINGNFVDAPKAIVVLSKIDNKEETKETIALILKEILLFTNERLEHQQITGGIMFVDNLPKTPFGKIARGKVRGMLLKD</sequence>
<dbReference type="GO" id="GO:0005777">
    <property type="term" value="C:peroxisome"/>
    <property type="evidence" value="ECO:0007669"/>
    <property type="project" value="UniProtKB-SubCell"/>
</dbReference>
<keyword evidence="4" id="KW-0576">Peroxisome</keyword>
<dbReference type="InterPro" id="IPR000873">
    <property type="entry name" value="AMP-dep_synth/lig_dom"/>
</dbReference>
<evidence type="ECO:0000256" key="3">
    <source>
        <dbReference type="ARBA" id="ARBA00022598"/>
    </source>
</evidence>
<dbReference type="AlphaFoldDB" id="A0A915MCH6"/>
<accession>A0A915MCH6</accession>
<evidence type="ECO:0000313" key="7">
    <source>
        <dbReference type="Proteomes" id="UP000887561"/>
    </source>
</evidence>
<dbReference type="SUPFAM" id="SSF56801">
    <property type="entry name" value="Acetyl-CoA synthetase-like"/>
    <property type="match status" value="1"/>
</dbReference>
<dbReference type="InterPro" id="IPR045851">
    <property type="entry name" value="AMP-bd_C_sf"/>
</dbReference>
<dbReference type="GO" id="GO:0016405">
    <property type="term" value="F:CoA-ligase activity"/>
    <property type="evidence" value="ECO:0007669"/>
    <property type="project" value="TreeGrafter"/>
</dbReference>
<evidence type="ECO:0000256" key="4">
    <source>
        <dbReference type="ARBA" id="ARBA00023140"/>
    </source>
</evidence>
<comment type="similarity">
    <text evidence="2">Belongs to the ATP-dependent AMP-binding enzyme family.</text>
</comment>
<dbReference type="Gene3D" id="3.30.300.30">
    <property type="match status" value="1"/>
</dbReference>
<proteinExistence type="inferred from homology"/>
<dbReference type="WBParaSite" id="scaffold34737_cov241.g21577">
    <property type="protein sequence ID" value="scaffold34737_cov241.g21577"/>
    <property type="gene ID" value="scaffold34737_cov241.g21577"/>
</dbReference>
<name>A0A915MCH6_MELJA</name>
<protein>
    <submittedName>
        <fullName evidence="8">Uncharacterized protein</fullName>
    </submittedName>
</protein>
<comment type="subcellular location">
    <subcellularLocation>
        <location evidence="1">Peroxisome</location>
    </subcellularLocation>
</comment>
<feature type="domain" description="AMP-binding enzyme C-terminal" evidence="6">
    <location>
        <begin position="264"/>
        <end position="349"/>
    </location>
</feature>
<dbReference type="PANTHER" id="PTHR24096:SF149">
    <property type="entry name" value="AMP-BINDING DOMAIN-CONTAINING PROTEIN-RELATED"/>
    <property type="match status" value="1"/>
</dbReference>
<evidence type="ECO:0000256" key="1">
    <source>
        <dbReference type="ARBA" id="ARBA00004275"/>
    </source>
</evidence>
<dbReference type="Pfam" id="PF00501">
    <property type="entry name" value="AMP-binding"/>
    <property type="match status" value="1"/>
</dbReference>
<reference evidence="8" key="1">
    <citation type="submission" date="2022-11" db="UniProtKB">
        <authorList>
            <consortium name="WormBaseParasite"/>
        </authorList>
    </citation>
    <scope>IDENTIFICATION</scope>
</reference>
<organism evidence="7 8">
    <name type="scientific">Meloidogyne javanica</name>
    <name type="common">Root-knot nematode worm</name>
    <dbReference type="NCBI Taxonomy" id="6303"/>
    <lineage>
        <taxon>Eukaryota</taxon>
        <taxon>Metazoa</taxon>
        <taxon>Ecdysozoa</taxon>
        <taxon>Nematoda</taxon>
        <taxon>Chromadorea</taxon>
        <taxon>Rhabditida</taxon>
        <taxon>Tylenchina</taxon>
        <taxon>Tylenchomorpha</taxon>
        <taxon>Tylenchoidea</taxon>
        <taxon>Meloidogynidae</taxon>
        <taxon>Meloidogyninae</taxon>
        <taxon>Meloidogyne</taxon>
        <taxon>Meloidogyne incognita group</taxon>
    </lineage>
</organism>
<dbReference type="PANTHER" id="PTHR24096">
    <property type="entry name" value="LONG-CHAIN-FATTY-ACID--COA LIGASE"/>
    <property type="match status" value="1"/>
</dbReference>
<keyword evidence="3" id="KW-0436">Ligase</keyword>
<dbReference type="InterPro" id="IPR042099">
    <property type="entry name" value="ANL_N_sf"/>
</dbReference>
<feature type="domain" description="AMP-dependent synthetase/ligase" evidence="5">
    <location>
        <begin position="11"/>
        <end position="217"/>
    </location>
</feature>
<dbReference type="InterPro" id="IPR025110">
    <property type="entry name" value="AMP-bd_C"/>
</dbReference>
<evidence type="ECO:0000259" key="6">
    <source>
        <dbReference type="Pfam" id="PF13193"/>
    </source>
</evidence>
<evidence type="ECO:0000256" key="2">
    <source>
        <dbReference type="ARBA" id="ARBA00006432"/>
    </source>
</evidence>
<dbReference type="Proteomes" id="UP000887561">
    <property type="component" value="Unplaced"/>
</dbReference>
<evidence type="ECO:0000259" key="5">
    <source>
        <dbReference type="Pfam" id="PF00501"/>
    </source>
</evidence>
<dbReference type="Pfam" id="PF13193">
    <property type="entry name" value="AMP-binding_C"/>
    <property type="match status" value="1"/>
</dbReference>
<evidence type="ECO:0000313" key="8">
    <source>
        <dbReference type="WBParaSite" id="scaffold34737_cov241.g21577"/>
    </source>
</evidence>
<keyword evidence="7" id="KW-1185">Reference proteome</keyword>
<dbReference type="Gene3D" id="3.40.50.12780">
    <property type="entry name" value="N-terminal domain of ligase-like"/>
    <property type="match status" value="1"/>
</dbReference>